<feature type="region of interest" description="Disordered" evidence="1">
    <location>
        <begin position="152"/>
        <end position="185"/>
    </location>
</feature>
<dbReference type="EMBL" id="CH477238">
    <property type="protein sequence ID" value="EAT46541.1"/>
    <property type="molecule type" value="Genomic_DNA"/>
</dbReference>
<dbReference type="OMA" id="MECENTR"/>
<reference evidence="3" key="1">
    <citation type="submission" date="2005-10" db="EMBL/GenBank/DDBJ databases">
        <authorList>
            <person name="Loftus B.J."/>
            <person name="Nene V.M."/>
            <person name="Hannick L.I."/>
            <person name="Bidwell S."/>
            <person name="Haas B."/>
            <person name="Amedeo P."/>
            <person name="Orvis J."/>
            <person name="Wortman J.R."/>
            <person name="White O.R."/>
            <person name="Salzberg S."/>
            <person name="Shumway M."/>
            <person name="Koo H."/>
            <person name="Zhao Y."/>
            <person name="Holmes M."/>
            <person name="Miller J."/>
            <person name="Schatz M."/>
            <person name="Pop M."/>
            <person name="Pai G."/>
            <person name="Utterback T."/>
            <person name="Rogers Y.-H."/>
            <person name="Kravitz S."/>
            <person name="Fraser C.M."/>
        </authorList>
    </citation>
    <scope>NUCLEOTIDE SEQUENCE</scope>
    <source>
        <strain evidence="3">Liverpool</strain>
    </source>
</reference>
<reference evidence="3" key="2">
    <citation type="journal article" date="2007" name="Science">
        <title>Genome sequence of Aedes aegypti, a major arbovirus vector.</title>
        <authorList>
            <person name="Nene V."/>
            <person name="Wortman J.R."/>
            <person name="Lawson D."/>
            <person name="Haas B."/>
            <person name="Kodira C."/>
            <person name="Tu Z.J."/>
            <person name="Loftus B."/>
            <person name="Xi Z."/>
            <person name="Megy K."/>
            <person name="Grabherr M."/>
            <person name="Ren Q."/>
            <person name="Zdobnov E.M."/>
            <person name="Lobo N.F."/>
            <person name="Campbell K.S."/>
            <person name="Brown S.E."/>
            <person name="Bonaldo M.F."/>
            <person name="Zhu J."/>
            <person name="Sinkins S.P."/>
            <person name="Hogenkamp D.G."/>
            <person name="Amedeo P."/>
            <person name="Arensburger P."/>
            <person name="Atkinson P.W."/>
            <person name="Bidwell S."/>
            <person name="Biedler J."/>
            <person name="Birney E."/>
            <person name="Bruggner R.V."/>
            <person name="Costas J."/>
            <person name="Coy M.R."/>
            <person name="Crabtree J."/>
            <person name="Crawford M."/>
            <person name="Debruyn B."/>
            <person name="Decaprio D."/>
            <person name="Eiglmeier K."/>
            <person name="Eisenstadt E."/>
            <person name="El-Dorry H."/>
            <person name="Gelbart W.M."/>
            <person name="Gomes S.L."/>
            <person name="Hammond M."/>
            <person name="Hannick L.I."/>
            <person name="Hogan J.R."/>
            <person name="Holmes M.H."/>
            <person name="Jaffe D."/>
            <person name="Johnston J.S."/>
            <person name="Kennedy R.C."/>
            <person name="Koo H."/>
            <person name="Kravitz S."/>
            <person name="Kriventseva E.V."/>
            <person name="Kulp D."/>
            <person name="Labutti K."/>
            <person name="Lee E."/>
            <person name="Li S."/>
            <person name="Lovin D.D."/>
            <person name="Mao C."/>
            <person name="Mauceli E."/>
            <person name="Menck C.F."/>
            <person name="Miller J.R."/>
            <person name="Montgomery P."/>
            <person name="Mori A."/>
            <person name="Nascimento A.L."/>
            <person name="Naveira H.F."/>
            <person name="Nusbaum C."/>
            <person name="O'leary S."/>
            <person name="Orvis J."/>
            <person name="Pertea M."/>
            <person name="Quesneville H."/>
            <person name="Reidenbach K.R."/>
            <person name="Rogers Y.H."/>
            <person name="Roth C.W."/>
            <person name="Schneider J.R."/>
            <person name="Schatz M."/>
            <person name="Shumway M."/>
            <person name="Stanke M."/>
            <person name="Stinson E.O."/>
            <person name="Tubio J.M."/>
            <person name="Vanzee J.P."/>
            <person name="Verjovski-Almeida S."/>
            <person name="Werner D."/>
            <person name="White O."/>
            <person name="Wyder S."/>
            <person name="Zeng Q."/>
            <person name="Zhao Q."/>
            <person name="Zhao Y."/>
            <person name="Hill C.A."/>
            <person name="Raikhel A.S."/>
            <person name="Soares M.B."/>
            <person name="Knudson D.L."/>
            <person name="Lee N.H."/>
            <person name="Galagan J."/>
            <person name="Salzberg S.L."/>
            <person name="Paulsen I.T."/>
            <person name="Dimopoulos G."/>
            <person name="Collins F.H."/>
            <person name="Birren B."/>
            <person name="Fraser-Liggett C.M."/>
            <person name="Severson D.W."/>
        </authorList>
    </citation>
    <scope>NUCLEOTIDE SEQUENCE [LARGE SCALE GENOMIC DNA]</scope>
    <source>
        <strain evidence="3">Liverpool</strain>
    </source>
</reference>
<dbReference type="eggNOG" id="KOG1075">
    <property type="taxonomic scope" value="Eukaryota"/>
</dbReference>
<sequence length="185" mass="20640">MECENTRGLIFQVCRAIGFSLEDTAVTAARRLSGNSANKEGAPILVTFREEKLKQDFFDHKRKHGVLEASIVSEAFKGSTNRVSVRDEMTAFGRELLRYTKEVQLSLGFKYVWPGRNGKVLIRRQDGGKVEQIGTKQDLKLLTSTSSKHPLDASIGGVHSMDSSPLASPRTSPQIQQFNKRTRSK</sequence>
<feature type="compositionally biased region" description="Polar residues" evidence="1">
    <location>
        <begin position="161"/>
        <end position="179"/>
    </location>
</feature>
<dbReference type="PhylomeDB" id="Q17IL9"/>
<dbReference type="PaxDb" id="7159-AAEL002289-PA"/>
<dbReference type="STRING" id="7159.Q17IL9"/>
<proteinExistence type="predicted"/>
<organism evidence="3 4">
    <name type="scientific">Aedes aegypti</name>
    <name type="common">Yellowfever mosquito</name>
    <name type="synonym">Culex aegypti</name>
    <dbReference type="NCBI Taxonomy" id="7159"/>
    <lineage>
        <taxon>Eukaryota</taxon>
        <taxon>Metazoa</taxon>
        <taxon>Ecdysozoa</taxon>
        <taxon>Arthropoda</taxon>
        <taxon>Hexapoda</taxon>
        <taxon>Insecta</taxon>
        <taxon>Pterygota</taxon>
        <taxon>Neoptera</taxon>
        <taxon>Endopterygota</taxon>
        <taxon>Diptera</taxon>
        <taxon>Nematocera</taxon>
        <taxon>Culicoidea</taxon>
        <taxon>Culicidae</taxon>
        <taxon>Culicinae</taxon>
        <taxon>Aedini</taxon>
        <taxon>Aedes</taxon>
        <taxon>Stegomyia</taxon>
    </lineage>
</organism>
<name>Q17IL9_AEDAE</name>
<dbReference type="HOGENOM" id="CLU_1462474_0_0_1"/>
<evidence type="ECO:0000313" key="4">
    <source>
        <dbReference type="Proteomes" id="UP000682892"/>
    </source>
</evidence>
<dbReference type="Proteomes" id="UP000682892">
    <property type="component" value="Chromosome 2"/>
</dbReference>
<accession>Q17IL9</accession>
<feature type="domain" description="FP protein C-terminal" evidence="2">
    <location>
        <begin position="90"/>
        <end position="142"/>
    </location>
</feature>
<evidence type="ECO:0000256" key="1">
    <source>
        <dbReference type="SAM" id="MobiDB-lite"/>
    </source>
</evidence>
<protein>
    <submittedName>
        <fullName evidence="3">AAEL002289-PA</fullName>
    </submittedName>
</protein>
<dbReference type="AlphaFoldDB" id="Q17IL9"/>
<gene>
    <name evidence="3" type="ORF">AaeL_AAEL002289</name>
</gene>
<reference evidence="3" key="3">
    <citation type="submission" date="2012-09" db="EMBL/GenBank/DDBJ databases">
        <authorList>
            <consortium name="VectorBase"/>
        </authorList>
    </citation>
    <scope>NUCLEOTIDE SEQUENCE</scope>
    <source>
        <strain evidence="3">Liverpool</strain>
    </source>
</reference>
<dbReference type="InterPro" id="IPR057251">
    <property type="entry name" value="FP_C"/>
</dbReference>
<evidence type="ECO:0000259" key="2">
    <source>
        <dbReference type="Pfam" id="PF25298"/>
    </source>
</evidence>
<evidence type="ECO:0000313" key="3">
    <source>
        <dbReference type="EMBL" id="EAT46541.1"/>
    </source>
</evidence>
<dbReference type="Pfam" id="PF25298">
    <property type="entry name" value="Baculo_FP_2nd"/>
    <property type="match status" value="1"/>
</dbReference>